<accession>A0A2S2F9W0</accession>
<dbReference type="KEGG" id="adv:DJ533_03585"/>
<dbReference type="EMBL" id="CP029397">
    <property type="protein sequence ID" value="AWL27739.1"/>
    <property type="molecule type" value="Genomic_DNA"/>
</dbReference>
<evidence type="ECO:0000313" key="1">
    <source>
        <dbReference type="EMBL" id="AWL27739.1"/>
    </source>
</evidence>
<keyword evidence="2" id="KW-1185">Reference proteome</keyword>
<name>A0A2S2F9W0_9GAMM</name>
<reference evidence="1" key="1">
    <citation type="submission" date="2019-08" db="EMBL/GenBank/DDBJ databases">
        <title>The complete genome of Acinetobacter defluvii strain WCHAD010030.</title>
        <authorList>
            <person name="Hu Y."/>
            <person name="Qin J."/>
            <person name="Feng Y."/>
            <person name="Zong Z."/>
        </authorList>
    </citation>
    <scope>NUCLEOTIDE SEQUENCE</scope>
    <source>
        <strain evidence="1">WCHA30</strain>
    </source>
</reference>
<sequence>MKLIEQQAQFWELYQDDAQYYFAIAIDMSSVVSCWYIHLDAKDELLYQENGRQFLEDFAQEIVQQSYRGDFSFLEQREVSEQIQQAMQQAFKAQN</sequence>
<dbReference type="OrthoDB" id="1271623at2"/>
<gene>
    <name evidence="1" type="ORF">DJ533_03585</name>
</gene>
<dbReference type="AlphaFoldDB" id="A0A2S2F9W0"/>
<dbReference type="RefSeq" id="WP_065993273.1">
    <property type="nucleotide sequence ID" value="NZ_CP029397.2"/>
</dbReference>
<proteinExistence type="predicted"/>
<evidence type="ECO:0000313" key="2">
    <source>
        <dbReference type="Proteomes" id="UP000245977"/>
    </source>
</evidence>
<protein>
    <submittedName>
        <fullName evidence="1">Uncharacterized protein</fullName>
    </submittedName>
</protein>
<organism evidence="1 2">
    <name type="scientific">Acinetobacter defluvii</name>
    <dbReference type="NCBI Taxonomy" id="1871111"/>
    <lineage>
        <taxon>Bacteria</taxon>
        <taxon>Pseudomonadati</taxon>
        <taxon>Pseudomonadota</taxon>
        <taxon>Gammaproteobacteria</taxon>
        <taxon>Moraxellales</taxon>
        <taxon>Moraxellaceae</taxon>
        <taxon>Acinetobacter</taxon>
    </lineage>
</organism>
<dbReference type="STRING" id="1871111.GCA_001704615_02171"/>
<dbReference type="Proteomes" id="UP000245977">
    <property type="component" value="Chromosome"/>
</dbReference>